<dbReference type="EMBL" id="LXQA010015867">
    <property type="protein sequence ID" value="MCH89300.1"/>
    <property type="molecule type" value="Genomic_DNA"/>
</dbReference>
<sequence length="184" mass="20962">MKVKQRLKISKWCSIFEERTGSGGVDTNIVCPVCVCDSVCASVEMGGSWSNGNNRNTRRRNSYHEHYPPPPPPPTYYYHYSSQPLMPQPPQGYFPPPPLPHQYYSNGYTPPLHNHHPPFHATTTQPSDVDLNVNVVQPLPLPPPPSYVDHETTKKVRNDVNLHKHTLQLHLDPNNPHHHLISFD</sequence>
<gene>
    <name evidence="2" type="ORF">A2U01_0010195</name>
</gene>
<organism evidence="2 3">
    <name type="scientific">Trifolium medium</name>
    <dbReference type="NCBI Taxonomy" id="97028"/>
    <lineage>
        <taxon>Eukaryota</taxon>
        <taxon>Viridiplantae</taxon>
        <taxon>Streptophyta</taxon>
        <taxon>Embryophyta</taxon>
        <taxon>Tracheophyta</taxon>
        <taxon>Spermatophyta</taxon>
        <taxon>Magnoliopsida</taxon>
        <taxon>eudicotyledons</taxon>
        <taxon>Gunneridae</taxon>
        <taxon>Pentapetalae</taxon>
        <taxon>rosids</taxon>
        <taxon>fabids</taxon>
        <taxon>Fabales</taxon>
        <taxon>Fabaceae</taxon>
        <taxon>Papilionoideae</taxon>
        <taxon>50 kb inversion clade</taxon>
        <taxon>NPAAA clade</taxon>
        <taxon>Hologalegina</taxon>
        <taxon>IRL clade</taxon>
        <taxon>Trifolieae</taxon>
        <taxon>Trifolium</taxon>
    </lineage>
</organism>
<protein>
    <submittedName>
        <fullName evidence="2">Putative E3 ubiquitin-protein ligase LUL4-like</fullName>
    </submittedName>
</protein>
<evidence type="ECO:0000313" key="3">
    <source>
        <dbReference type="Proteomes" id="UP000265520"/>
    </source>
</evidence>
<comment type="caution">
    <text evidence="2">The sequence shown here is derived from an EMBL/GenBank/DDBJ whole genome shotgun (WGS) entry which is preliminary data.</text>
</comment>
<feature type="non-terminal residue" evidence="2">
    <location>
        <position position="184"/>
    </location>
</feature>
<reference evidence="2 3" key="1">
    <citation type="journal article" date="2018" name="Front. Plant Sci.">
        <title>Red Clover (Trifolium pratense) and Zigzag Clover (T. medium) - A Picture of Genomic Similarities and Differences.</title>
        <authorList>
            <person name="Dluhosova J."/>
            <person name="Istvanek J."/>
            <person name="Nedelnik J."/>
            <person name="Repkova J."/>
        </authorList>
    </citation>
    <scope>NUCLEOTIDE SEQUENCE [LARGE SCALE GENOMIC DNA]</scope>
    <source>
        <strain evidence="3">cv. 10/8</strain>
        <tissue evidence="2">Leaf</tissue>
    </source>
</reference>
<evidence type="ECO:0000313" key="2">
    <source>
        <dbReference type="EMBL" id="MCH89300.1"/>
    </source>
</evidence>
<dbReference type="Proteomes" id="UP000265520">
    <property type="component" value="Unassembled WGS sequence"/>
</dbReference>
<name>A0A392MP67_9FABA</name>
<evidence type="ECO:0000256" key="1">
    <source>
        <dbReference type="SAM" id="MobiDB-lite"/>
    </source>
</evidence>
<accession>A0A392MP67</accession>
<feature type="region of interest" description="Disordered" evidence="1">
    <location>
        <begin position="47"/>
        <end position="69"/>
    </location>
</feature>
<dbReference type="AlphaFoldDB" id="A0A392MP67"/>
<proteinExistence type="predicted"/>
<keyword evidence="3" id="KW-1185">Reference proteome</keyword>